<sequence length="46" mass="5007">MAEQVSASLASLPYTQPLRAPGAERLPGTAATRPDLDEFFRTRFGI</sequence>
<dbReference type="Proteomes" id="UP000000377">
    <property type="component" value="Chromosome"/>
</dbReference>
<evidence type="ECO:0000256" key="1">
    <source>
        <dbReference type="SAM" id="MobiDB-lite"/>
    </source>
</evidence>
<dbReference type="RefSeq" id="WP_014173388.1">
    <property type="nucleotide sequence ID" value="NC_016582.1"/>
</dbReference>
<dbReference type="KEGG" id="sbh:SBI_00788"/>
<organism evidence="2 3">
    <name type="scientific">Streptomyces bingchenggensis (strain BCW-1)</name>
    <dbReference type="NCBI Taxonomy" id="749414"/>
    <lineage>
        <taxon>Bacteria</taxon>
        <taxon>Bacillati</taxon>
        <taxon>Actinomycetota</taxon>
        <taxon>Actinomycetes</taxon>
        <taxon>Kitasatosporales</taxon>
        <taxon>Streptomycetaceae</taxon>
        <taxon>Streptomyces</taxon>
    </lineage>
</organism>
<gene>
    <name evidence="2" type="ordered locus">SBI_00788</name>
</gene>
<dbReference type="HOGENOM" id="CLU_3189349_0_0_11"/>
<dbReference type="AlphaFoldDB" id="D7C487"/>
<protein>
    <submittedName>
        <fullName evidence="2">Uncharacterized protein</fullName>
    </submittedName>
</protein>
<reference evidence="2 3" key="1">
    <citation type="journal article" date="2010" name="J. Bacteriol.">
        <title>Genome sequence of the milbemycin-producing bacterium Streptomyces bingchenggensis.</title>
        <authorList>
            <person name="Wang X.J."/>
            <person name="Yan Y.J."/>
            <person name="Zhang B."/>
            <person name="An J."/>
            <person name="Wang J.J."/>
            <person name="Tian J."/>
            <person name="Jiang L."/>
            <person name="Chen Y.H."/>
            <person name="Huang S.X."/>
            <person name="Yin M."/>
            <person name="Zhang J."/>
            <person name="Gao A.L."/>
            <person name="Liu C.X."/>
            <person name="Zhu Z.X."/>
            <person name="Xiang W.S."/>
        </authorList>
    </citation>
    <scope>NUCLEOTIDE SEQUENCE [LARGE SCALE GENOMIC DNA]</scope>
    <source>
        <strain evidence="2 3">BCW-1</strain>
    </source>
</reference>
<feature type="region of interest" description="Disordered" evidence="1">
    <location>
        <begin position="1"/>
        <end position="34"/>
    </location>
</feature>
<keyword evidence="3" id="KW-1185">Reference proteome</keyword>
<dbReference type="STRING" id="749414.SBI_00788"/>
<dbReference type="PATRIC" id="fig|749414.3.peg.805"/>
<proteinExistence type="predicted"/>
<evidence type="ECO:0000313" key="3">
    <source>
        <dbReference type="Proteomes" id="UP000000377"/>
    </source>
</evidence>
<evidence type="ECO:0000313" key="2">
    <source>
        <dbReference type="EMBL" id="ADI03909.1"/>
    </source>
</evidence>
<dbReference type="EMBL" id="CP002047">
    <property type="protein sequence ID" value="ADI03909.1"/>
    <property type="molecule type" value="Genomic_DNA"/>
</dbReference>
<name>D7C487_STRBB</name>
<accession>D7C487</accession>